<dbReference type="RefSeq" id="WP_243308388.1">
    <property type="nucleotide sequence ID" value="NZ_JALGBI010000002.1"/>
</dbReference>
<feature type="chain" id="PRO_5040764684" evidence="2">
    <location>
        <begin position="33"/>
        <end position="773"/>
    </location>
</feature>
<evidence type="ECO:0000256" key="2">
    <source>
        <dbReference type="SAM" id="SignalP"/>
    </source>
</evidence>
<keyword evidence="5" id="KW-1185">Reference proteome</keyword>
<comment type="caution">
    <text evidence="4">The sequence shown here is derived from an EMBL/GenBank/DDBJ whole genome shotgun (WGS) entry which is preliminary data.</text>
</comment>
<evidence type="ECO:0000259" key="3">
    <source>
        <dbReference type="Pfam" id="PF19878"/>
    </source>
</evidence>
<dbReference type="AlphaFoldDB" id="A0A9X1W3L2"/>
<name>A0A9X1W3L2_9BURK</name>
<keyword evidence="2" id="KW-0732">Signal</keyword>
<organism evidence="4 5">
    <name type="scientific">Variovorax terrae</name>
    <dbReference type="NCBI Taxonomy" id="2923278"/>
    <lineage>
        <taxon>Bacteria</taxon>
        <taxon>Pseudomonadati</taxon>
        <taxon>Pseudomonadota</taxon>
        <taxon>Betaproteobacteria</taxon>
        <taxon>Burkholderiales</taxon>
        <taxon>Comamonadaceae</taxon>
        <taxon>Variovorax</taxon>
    </lineage>
</organism>
<feature type="region of interest" description="Disordered" evidence="1">
    <location>
        <begin position="747"/>
        <end position="773"/>
    </location>
</feature>
<sequence length="773" mass="83008">MNLLNLQMHGTPARRRLACGLTVAAVAAALLAACGGSDGLSPGPAGPPGGGTTVTPGPIPELRVLSGRADLVSGGDALVQLLAPAGVAVASLQVDLDGKDVTAAFALRADGRYYGLISGLKVGKNQLRARVPGKDGAKIELTNYPIGGPLISGPQVKPWTCTTKVASPTLTNPDLGDPVDDQCNIAAPVYRYQYRTLGGSFATYDPNSPPAAAAIASITTDAGVTLPYIVRIERGVINRGKYDIAYLASPSDPTKGWRPWEASPSWNHKLFWKFGSGCEYGRTQVSPGSVMDDSALRRGFMVASSEMTNYGSHCNDVTSAETVIMMKEYIAKRYGEIRFTMSDGGSGGAHQQNLHSANYPGLIQGMLPTQTFQDTWTPGREFADCGLLKRFYTTQDGTSTTAFGVAEKTAVNGHRWNQVCEGPASINMASRQPYYMDPTIGDQGCGGQTSTWSLTNLAGIRCTLQDFNIAIFGPRDATGYARSPQDNTGIQYGLNALNGGRITPEKFVTLNEQIGGYDINGQWQAARMKADPGAVDITHRSGRVAHARYLGEVAIIDRRDFNITEEHYDFRAWVIRNRLLKEFGDYGNQIIWRYKTAPANLADRAFETMNQWLTNVEADKTGKTLRQKVLGNKPTAAVDSCWRSDLGVWSTDTSYCNLGPSPSMAASTTGTGSATVASPTLDEWPVYRDTRTAAGEPLTSDIMQCQLKPLVRSDYFVAFTDAQWNRLAAVFPGGVCDYGKPGVSQVAPEPWQTFKDGPGGKPLGPVPTSSRAS</sequence>
<proteinExistence type="predicted"/>
<accession>A0A9X1W3L2</accession>
<dbReference type="Proteomes" id="UP001139447">
    <property type="component" value="Unassembled WGS sequence"/>
</dbReference>
<gene>
    <name evidence="4" type="ORF">MMF98_18625</name>
</gene>
<reference evidence="4" key="1">
    <citation type="submission" date="2022-03" db="EMBL/GenBank/DDBJ databases">
        <authorList>
            <person name="Woo C.Y."/>
        </authorList>
    </citation>
    <scope>NUCLEOTIDE SEQUENCE</scope>
    <source>
        <strain evidence="4">CYS-02</strain>
    </source>
</reference>
<protein>
    <submittedName>
        <fullName evidence="4">DUF6351 family protein</fullName>
    </submittedName>
</protein>
<evidence type="ECO:0000313" key="5">
    <source>
        <dbReference type="Proteomes" id="UP001139447"/>
    </source>
</evidence>
<feature type="signal peptide" evidence="2">
    <location>
        <begin position="1"/>
        <end position="32"/>
    </location>
</feature>
<feature type="domain" description="DUF6351" evidence="3">
    <location>
        <begin position="62"/>
        <end position="746"/>
    </location>
</feature>
<dbReference type="EMBL" id="JALGBI010000002">
    <property type="protein sequence ID" value="MCJ0765233.1"/>
    <property type="molecule type" value="Genomic_DNA"/>
</dbReference>
<dbReference type="InterPro" id="IPR045556">
    <property type="entry name" value="DUF6351"/>
</dbReference>
<evidence type="ECO:0000256" key="1">
    <source>
        <dbReference type="SAM" id="MobiDB-lite"/>
    </source>
</evidence>
<evidence type="ECO:0000313" key="4">
    <source>
        <dbReference type="EMBL" id="MCJ0765233.1"/>
    </source>
</evidence>
<dbReference type="Pfam" id="PF19878">
    <property type="entry name" value="DUF6351"/>
    <property type="match status" value="1"/>
</dbReference>